<name>B8G8K4_CHLAD</name>
<evidence type="ECO:0000256" key="6">
    <source>
        <dbReference type="ARBA" id="ARBA00023136"/>
    </source>
</evidence>
<evidence type="ECO:0000313" key="9">
    <source>
        <dbReference type="Proteomes" id="UP000002508"/>
    </source>
</evidence>
<dbReference type="EMBL" id="CP001337">
    <property type="protein sequence ID" value="ACL24266.1"/>
    <property type="molecule type" value="Genomic_DNA"/>
</dbReference>
<dbReference type="InterPro" id="IPR001640">
    <property type="entry name" value="Lgt"/>
</dbReference>
<keyword evidence="5 7" id="KW-1133">Transmembrane helix</keyword>
<proteinExistence type="inferred from homology"/>
<feature type="transmembrane region" description="Helical" evidence="7">
    <location>
        <begin position="155"/>
        <end position="176"/>
    </location>
</feature>
<dbReference type="GO" id="GO:0008961">
    <property type="term" value="F:phosphatidylglycerol-prolipoprotein diacylglyceryl transferase activity"/>
    <property type="evidence" value="ECO:0007669"/>
    <property type="project" value="InterPro"/>
</dbReference>
<dbReference type="GO" id="GO:0005886">
    <property type="term" value="C:plasma membrane"/>
    <property type="evidence" value="ECO:0007669"/>
    <property type="project" value="InterPro"/>
</dbReference>
<feature type="transmembrane region" description="Helical" evidence="7">
    <location>
        <begin position="12"/>
        <end position="35"/>
    </location>
</feature>
<dbReference type="AlphaFoldDB" id="B8G8K4"/>
<feature type="transmembrane region" description="Helical" evidence="7">
    <location>
        <begin position="218"/>
        <end position="238"/>
    </location>
</feature>
<dbReference type="OrthoDB" id="157061at2"/>
<dbReference type="PANTHER" id="PTHR30589:SF0">
    <property type="entry name" value="PHOSPHATIDYLGLYCEROL--PROLIPOPROTEIN DIACYLGLYCERYL TRANSFERASE"/>
    <property type="match status" value="1"/>
</dbReference>
<evidence type="ECO:0000256" key="7">
    <source>
        <dbReference type="SAM" id="Phobius"/>
    </source>
</evidence>
<keyword evidence="3 8" id="KW-0808">Transferase</keyword>
<keyword evidence="9" id="KW-1185">Reference proteome</keyword>
<reference evidence="8" key="1">
    <citation type="submission" date="2008-12" db="EMBL/GenBank/DDBJ databases">
        <title>Complete sequence of Chloroflexus aggregans DSM 9485.</title>
        <authorList>
            <consortium name="US DOE Joint Genome Institute"/>
            <person name="Lucas S."/>
            <person name="Copeland A."/>
            <person name="Lapidus A."/>
            <person name="Glavina del Rio T."/>
            <person name="Dalin E."/>
            <person name="Tice H."/>
            <person name="Pitluck S."/>
            <person name="Foster B."/>
            <person name="Larimer F."/>
            <person name="Land M."/>
            <person name="Hauser L."/>
            <person name="Kyrpides N."/>
            <person name="Mikhailova N."/>
            <person name="Bryant D."/>
            <person name="Richardson P."/>
        </authorList>
    </citation>
    <scope>NUCLEOTIDE SEQUENCE</scope>
    <source>
        <strain evidence="8">DSM 9485</strain>
    </source>
</reference>
<organism evidence="8 9">
    <name type="scientific">Chloroflexus aggregans (strain MD-66 / DSM 9485)</name>
    <dbReference type="NCBI Taxonomy" id="326427"/>
    <lineage>
        <taxon>Bacteria</taxon>
        <taxon>Bacillati</taxon>
        <taxon>Chloroflexota</taxon>
        <taxon>Chloroflexia</taxon>
        <taxon>Chloroflexales</taxon>
        <taxon>Chloroflexineae</taxon>
        <taxon>Chloroflexaceae</taxon>
        <taxon>Chloroflexus</taxon>
    </lineage>
</organism>
<dbReference type="Proteomes" id="UP000002508">
    <property type="component" value="Chromosome"/>
</dbReference>
<evidence type="ECO:0000256" key="5">
    <source>
        <dbReference type="ARBA" id="ARBA00022989"/>
    </source>
</evidence>
<keyword evidence="4 7" id="KW-0812">Transmembrane</keyword>
<keyword evidence="2" id="KW-1003">Cell membrane</keyword>
<sequence>MLPVLQIGPVALYTPGLIMVLGGWFMIQAVGRAAYGHGLDGNRLEQIMLISLLAGVVGARLGYAAGSWTIYLADPWAFLSRDLQAFSLPTGVVTALVVGGWLLWRQHWPFWSTLDALAPSLAIAMFTYALAQWASGDGYGLPTTLPWAINLWGEYRHPTQLYAAITSLGALIIWRLHYHRRQPSGTRFLTVSAALAAGTLIGEGFAATGWLLPGNVRLSQVVSLTILVIITYIWQHIFRYQRHQ</sequence>
<gene>
    <name evidence="8" type="ordered locus">Cagg_1359</name>
</gene>
<feature type="transmembrane region" description="Helical" evidence="7">
    <location>
        <begin position="116"/>
        <end position="135"/>
    </location>
</feature>
<evidence type="ECO:0000256" key="4">
    <source>
        <dbReference type="ARBA" id="ARBA00022692"/>
    </source>
</evidence>
<dbReference type="KEGG" id="cag:Cagg_1359"/>
<evidence type="ECO:0000313" key="8">
    <source>
        <dbReference type="EMBL" id="ACL24266.1"/>
    </source>
</evidence>
<dbReference type="eggNOG" id="COG0682">
    <property type="taxonomic scope" value="Bacteria"/>
</dbReference>
<dbReference type="GO" id="GO:0042158">
    <property type="term" value="P:lipoprotein biosynthetic process"/>
    <property type="evidence" value="ECO:0007669"/>
    <property type="project" value="InterPro"/>
</dbReference>
<dbReference type="PANTHER" id="PTHR30589">
    <property type="entry name" value="PROLIPOPROTEIN DIACYLGLYCERYL TRANSFERASE"/>
    <property type="match status" value="1"/>
</dbReference>
<dbReference type="HOGENOM" id="CLU_1146318_0_0_0"/>
<evidence type="ECO:0000256" key="1">
    <source>
        <dbReference type="ARBA" id="ARBA00007150"/>
    </source>
</evidence>
<dbReference type="Pfam" id="PF01790">
    <property type="entry name" value="LGT"/>
    <property type="match status" value="1"/>
</dbReference>
<protein>
    <submittedName>
        <fullName evidence="8">Prolipoprotein diacylglyceryl transferase</fullName>
    </submittedName>
</protein>
<accession>B8G8K4</accession>
<evidence type="ECO:0000256" key="3">
    <source>
        <dbReference type="ARBA" id="ARBA00022679"/>
    </source>
</evidence>
<keyword evidence="6 7" id="KW-0472">Membrane</keyword>
<comment type="similarity">
    <text evidence="1">Belongs to the Lgt family.</text>
</comment>
<dbReference type="RefSeq" id="WP_012616630.1">
    <property type="nucleotide sequence ID" value="NC_011831.1"/>
</dbReference>
<feature type="transmembrane region" description="Helical" evidence="7">
    <location>
        <begin position="188"/>
        <end position="212"/>
    </location>
</feature>
<evidence type="ECO:0000256" key="2">
    <source>
        <dbReference type="ARBA" id="ARBA00022475"/>
    </source>
</evidence>
<feature type="transmembrane region" description="Helical" evidence="7">
    <location>
        <begin position="47"/>
        <end position="71"/>
    </location>
</feature>
<dbReference type="STRING" id="326427.Cagg_1359"/>
<feature type="transmembrane region" description="Helical" evidence="7">
    <location>
        <begin position="83"/>
        <end position="104"/>
    </location>
</feature>